<dbReference type="PRINTS" id="PR00038">
    <property type="entry name" value="HTHLUXR"/>
</dbReference>
<protein>
    <submittedName>
        <fullName evidence="6">Unannotated protein</fullName>
    </submittedName>
</protein>
<dbReference type="SMART" id="SM00421">
    <property type="entry name" value="HTH_LUXR"/>
    <property type="match status" value="1"/>
</dbReference>
<dbReference type="CDD" id="cd06170">
    <property type="entry name" value="LuxR_C_like"/>
    <property type="match status" value="1"/>
</dbReference>
<evidence type="ECO:0000256" key="4">
    <source>
        <dbReference type="SAM" id="MobiDB-lite"/>
    </source>
</evidence>
<evidence type="ECO:0000313" key="6">
    <source>
        <dbReference type="EMBL" id="CAB4541970.1"/>
    </source>
</evidence>
<dbReference type="Pfam" id="PF00196">
    <property type="entry name" value="GerE"/>
    <property type="match status" value="1"/>
</dbReference>
<reference evidence="6" key="1">
    <citation type="submission" date="2020-05" db="EMBL/GenBank/DDBJ databases">
        <authorList>
            <person name="Chiriac C."/>
            <person name="Salcher M."/>
            <person name="Ghai R."/>
            <person name="Kavagutti S V."/>
        </authorList>
    </citation>
    <scope>NUCLEOTIDE SEQUENCE</scope>
</reference>
<keyword evidence="1" id="KW-0805">Transcription regulation</keyword>
<dbReference type="InterPro" id="IPR036388">
    <property type="entry name" value="WH-like_DNA-bd_sf"/>
</dbReference>
<evidence type="ECO:0000256" key="3">
    <source>
        <dbReference type="ARBA" id="ARBA00023163"/>
    </source>
</evidence>
<dbReference type="SUPFAM" id="SSF46894">
    <property type="entry name" value="C-terminal effector domain of the bipartite response regulators"/>
    <property type="match status" value="1"/>
</dbReference>
<dbReference type="PROSITE" id="PS00622">
    <property type="entry name" value="HTH_LUXR_1"/>
    <property type="match status" value="1"/>
</dbReference>
<dbReference type="PANTHER" id="PTHR44688:SF16">
    <property type="entry name" value="DNA-BINDING TRANSCRIPTIONAL ACTIVATOR DEVR_DOSR"/>
    <property type="match status" value="1"/>
</dbReference>
<dbReference type="Gene3D" id="1.10.10.10">
    <property type="entry name" value="Winged helix-like DNA-binding domain superfamily/Winged helix DNA-binding domain"/>
    <property type="match status" value="1"/>
</dbReference>
<organism evidence="6">
    <name type="scientific">freshwater metagenome</name>
    <dbReference type="NCBI Taxonomy" id="449393"/>
    <lineage>
        <taxon>unclassified sequences</taxon>
        <taxon>metagenomes</taxon>
        <taxon>ecological metagenomes</taxon>
    </lineage>
</organism>
<dbReference type="InterPro" id="IPR000792">
    <property type="entry name" value="Tscrpt_reg_LuxR_C"/>
</dbReference>
<keyword evidence="2" id="KW-0238">DNA-binding</keyword>
<feature type="region of interest" description="Disordered" evidence="4">
    <location>
        <begin position="1"/>
        <end position="22"/>
    </location>
</feature>
<evidence type="ECO:0000259" key="5">
    <source>
        <dbReference type="PROSITE" id="PS50043"/>
    </source>
</evidence>
<dbReference type="EMBL" id="CAEZSR010000007">
    <property type="protein sequence ID" value="CAB4541970.1"/>
    <property type="molecule type" value="Genomic_DNA"/>
</dbReference>
<evidence type="ECO:0000256" key="1">
    <source>
        <dbReference type="ARBA" id="ARBA00023015"/>
    </source>
</evidence>
<dbReference type="PANTHER" id="PTHR44688">
    <property type="entry name" value="DNA-BINDING TRANSCRIPTIONAL ACTIVATOR DEVR_DOSR"/>
    <property type="match status" value="1"/>
</dbReference>
<evidence type="ECO:0000256" key="2">
    <source>
        <dbReference type="ARBA" id="ARBA00023125"/>
    </source>
</evidence>
<dbReference type="InterPro" id="IPR016032">
    <property type="entry name" value="Sig_transdc_resp-reg_C-effctor"/>
</dbReference>
<accession>A0A6J6BS42</accession>
<feature type="domain" description="HTH luxR-type" evidence="5">
    <location>
        <begin position="297"/>
        <end position="362"/>
    </location>
</feature>
<name>A0A6J6BS42_9ZZZZ</name>
<dbReference type="GO" id="GO:0003677">
    <property type="term" value="F:DNA binding"/>
    <property type="evidence" value="ECO:0007669"/>
    <property type="project" value="UniProtKB-KW"/>
</dbReference>
<proteinExistence type="predicted"/>
<dbReference type="PROSITE" id="PS50043">
    <property type="entry name" value="HTH_LUXR_2"/>
    <property type="match status" value="1"/>
</dbReference>
<keyword evidence="3" id="KW-0804">Transcription</keyword>
<dbReference type="AlphaFoldDB" id="A0A6J6BS42"/>
<gene>
    <name evidence="6" type="ORF">UFOPK1493_00370</name>
</gene>
<sequence length="369" mass="39997">MTGSGLAQPQPPTSRDGESGRFETSVTEIARTAEALSAAPDPLAFQRIASAELQRLQELSGARSVHLIVAWGARVEQRVLLHGPAETHDDRRMLAGLLATPSWHELVPDGTVASFAPSDVPPAVSSVLADRGVATVWVVGGARSMPGTSHAVFVFADDVEPLSELEAASLRIRCSVLISRAIVRLAGFEWDQLASDPDDERSSYSFATDHEGLLLRWPFPLVGVDRRLEMQVDADDRRPLLAAVDALLAGSMASYEVVVHHADGHPSHPMRLMMRRARTGGIDGIVLPPDLPVAALPNHLLERLTQREQDVVRLIAEGLRVRQVGERLFLSQHTVRNHLKSVFAKLSVSSQADLISLVNDPRSVVVAAD</sequence>
<dbReference type="GO" id="GO:0006355">
    <property type="term" value="P:regulation of DNA-templated transcription"/>
    <property type="evidence" value="ECO:0007669"/>
    <property type="project" value="InterPro"/>
</dbReference>